<evidence type="ECO:0000313" key="3">
    <source>
        <dbReference type="Proteomes" id="UP000789390"/>
    </source>
</evidence>
<name>A0A8J2RMQ4_9CRUS</name>
<evidence type="ECO:0000256" key="1">
    <source>
        <dbReference type="SAM" id="MobiDB-lite"/>
    </source>
</evidence>
<dbReference type="EMBL" id="CAKKLH010000276">
    <property type="protein sequence ID" value="CAH0107462.1"/>
    <property type="molecule type" value="Genomic_DNA"/>
</dbReference>
<evidence type="ECO:0000313" key="2">
    <source>
        <dbReference type="EMBL" id="CAH0107462.1"/>
    </source>
</evidence>
<keyword evidence="3" id="KW-1185">Reference proteome</keyword>
<feature type="compositionally biased region" description="Basic and acidic residues" evidence="1">
    <location>
        <begin position="152"/>
        <end position="162"/>
    </location>
</feature>
<accession>A0A8J2RMQ4</accession>
<gene>
    <name evidence="2" type="ORF">DGAL_LOCUS10760</name>
</gene>
<dbReference type="Proteomes" id="UP000789390">
    <property type="component" value="Unassembled WGS sequence"/>
</dbReference>
<sequence>MSPIPRNSSWQLLNDAQVIRNPTPIFIPRNGSQPRIICVVKPVDNVRLGLQHHNREFTQMGVSSSNGMPSLLHQQSETKISISQSVDTVTLTNNLCTTLKGDSKTQSSAGPNVVFRGENSLIQRKTVEPNYIDVPKGIGLVNKELDLDGSHSDKDLVVERGSSKSNNNESLKGK</sequence>
<feature type="region of interest" description="Disordered" evidence="1">
    <location>
        <begin position="152"/>
        <end position="174"/>
    </location>
</feature>
<dbReference type="OrthoDB" id="6403927at2759"/>
<organism evidence="2 3">
    <name type="scientific">Daphnia galeata</name>
    <dbReference type="NCBI Taxonomy" id="27404"/>
    <lineage>
        <taxon>Eukaryota</taxon>
        <taxon>Metazoa</taxon>
        <taxon>Ecdysozoa</taxon>
        <taxon>Arthropoda</taxon>
        <taxon>Crustacea</taxon>
        <taxon>Branchiopoda</taxon>
        <taxon>Diplostraca</taxon>
        <taxon>Cladocera</taxon>
        <taxon>Anomopoda</taxon>
        <taxon>Daphniidae</taxon>
        <taxon>Daphnia</taxon>
    </lineage>
</organism>
<protein>
    <submittedName>
        <fullName evidence="2">Uncharacterized protein</fullName>
    </submittedName>
</protein>
<proteinExistence type="predicted"/>
<dbReference type="AlphaFoldDB" id="A0A8J2RMQ4"/>
<feature type="compositionally biased region" description="Polar residues" evidence="1">
    <location>
        <begin position="163"/>
        <end position="174"/>
    </location>
</feature>
<reference evidence="2" key="1">
    <citation type="submission" date="2021-11" db="EMBL/GenBank/DDBJ databases">
        <authorList>
            <person name="Schell T."/>
        </authorList>
    </citation>
    <scope>NUCLEOTIDE SEQUENCE</scope>
    <source>
        <strain evidence="2">M5</strain>
    </source>
</reference>
<comment type="caution">
    <text evidence="2">The sequence shown here is derived from an EMBL/GenBank/DDBJ whole genome shotgun (WGS) entry which is preliminary data.</text>
</comment>